<dbReference type="AlphaFoldDB" id="A0AA38HTE0"/>
<accession>A0AA38HTE0</accession>
<keyword evidence="1" id="KW-0472">Membrane</keyword>
<name>A0AA38HTE0_9CUCU</name>
<evidence type="ECO:0000313" key="3">
    <source>
        <dbReference type="Proteomes" id="UP001168821"/>
    </source>
</evidence>
<keyword evidence="1" id="KW-0812">Transmembrane</keyword>
<evidence type="ECO:0000256" key="1">
    <source>
        <dbReference type="SAM" id="Phobius"/>
    </source>
</evidence>
<dbReference type="EMBL" id="JALNTZ010000008">
    <property type="protein sequence ID" value="KAJ3642542.1"/>
    <property type="molecule type" value="Genomic_DNA"/>
</dbReference>
<feature type="transmembrane region" description="Helical" evidence="1">
    <location>
        <begin position="21"/>
        <end position="45"/>
    </location>
</feature>
<dbReference type="Proteomes" id="UP001168821">
    <property type="component" value="Unassembled WGS sequence"/>
</dbReference>
<evidence type="ECO:0000313" key="2">
    <source>
        <dbReference type="EMBL" id="KAJ3642542.1"/>
    </source>
</evidence>
<gene>
    <name evidence="2" type="ORF">Zmor_025309</name>
</gene>
<reference evidence="2" key="1">
    <citation type="journal article" date="2023" name="G3 (Bethesda)">
        <title>Whole genome assemblies of Zophobas morio and Tenebrio molitor.</title>
        <authorList>
            <person name="Kaur S."/>
            <person name="Stinson S.A."/>
            <person name="diCenzo G.C."/>
        </authorList>
    </citation>
    <scope>NUCLEOTIDE SEQUENCE</scope>
    <source>
        <strain evidence="2">QUZm001</strain>
    </source>
</reference>
<sequence length="297" mass="33988">MSPKASSDFGLYKERQKENNLRSLKCVVVATLAAIFLLVIIYASMHLITSSEPTLPLSSSSSSKAEKLVVAESVRREVFTPAKPFKTTYRGPTPSEFSSTTEKITTLNYPQVSSFRHRYYPNNIQDVIGYATRYHPPVRSYKHSSSQYLPQNKPSAKNFTDSDPFYLYKPQDPGEINLLATASFRFAPPIWSNLKPNRVHGPPQYDNIKRQETVNPPKPLSLTLNIFPNREKEEREQKFGLRQLIHHRIENLTPRLRLPETKTKKMVIHLNLYPNDVSVGESRVVNEMRRQSSPSPT</sequence>
<comment type="caution">
    <text evidence="2">The sequence shown here is derived from an EMBL/GenBank/DDBJ whole genome shotgun (WGS) entry which is preliminary data.</text>
</comment>
<organism evidence="2 3">
    <name type="scientific">Zophobas morio</name>
    <dbReference type="NCBI Taxonomy" id="2755281"/>
    <lineage>
        <taxon>Eukaryota</taxon>
        <taxon>Metazoa</taxon>
        <taxon>Ecdysozoa</taxon>
        <taxon>Arthropoda</taxon>
        <taxon>Hexapoda</taxon>
        <taxon>Insecta</taxon>
        <taxon>Pterygota</taxon>
        <taxon>Neoptera</taxon>
        <taxon>Endopterygota</taxon>
        <taxon>Coleoptera</taxon>
        <taxon>Polyphaga</taxon>
        <taxon>Cucujiformia</taxon>
        <taxon>Tenebrionidae</taxon>
        <taxon>Zophobas</taxon>
    </lineage>
</organism>
<proteinExistence type="predicted"/>
<protein>
    <submittedName>
        <fullName evidence="2">Uncharacterized protein</fullName>
    </submittedName>
</protein>
<keyword evidence="3" id="KW-1185">Reference proteome</keyword>
<keyword evidence="1" id="KW-1133">Transmembrane helix</keyword>